<keyword evidence="2" id="KW-1185">Reference proteome</keyword>
<dbReference type="STRING" id="318586.Pden_0163"/>
<dbReference type="EMBL" id="CP000489">
    <property type="protein sequence ID" value="ABL68280.1"/>
    <property type="molecule type" value="Genomic_DNA"/>
</dbReference>
<proteinExistence type="predicted"/>
<reference evidence="2" key="1">
    <citation type="submission" date="2006-12" db="EMBL/GenBank/DDBJ databases">
        <title>Complete sequence of chromosome 1 of Paracoccus denitrificans PD1222.</title>
        <authorList>
            <person name="Copeland A."/>
            <person name="Lucas S."/>
            <person name="Lapidus A."/>
            <person name="Barry K."/>
            <person name="Detter J.C."/>
            <person name="Glavina del Rio T."/>
            <person name="Hammon N."/>
            <person name="Israni S."/>
            <person name="Dalin E."/>
            <person name="Tice H."/>
            <person name="Pitluck S."/>
            <person name="Munk A.C."/>
            <person name="Brettin T."/>
            <person name="Bruce D."/>
            <person name="Han C."/>
            <person name="Tapia R."/>
            <person name="Gilna P."/>
            <person name="Schmutz J."/>
            <person name="Larimer F."/>
            <person name="Land M."/>
            <person name="Hauser L."/>
            <person name="Kyrpides N."/>
            <person name="Lykidis A."/>
            <person name="Spiro S."/>
            <person name="Richardson D.J."/>
            <person name="Moir J.W.B."/>
            <person name="Ferguson S.J."/>
            <person name="van Spanning R.J.M."/>
            <person name="Richardson P."/>
        </authorList>
    </citation>
    <scope>NUCLEOTIDE SEQUENCE [LARGE SCALE GENOMIC DNA]</scope>
    <source>
        <strain evidence="2">Pd 1222</strain>
    </source>
</reference>
<evidence type="ECO:0000313" key="1">
    <source>
        <dbReference type="EMBL" id="ABL68280.1"/>
    </source>
</evidence>
<accession>A1AYD6</accession>
<dbReference type="AlphaFoldDB" id="A1AYD6"/>
<name>A1AYD6_PARDP</name>
<sequence length="120" mass="12650">MLCSVLRDEFPQGTVSAMMRSGSCLPGRDCSGMPCQLRCVNVSYLGDPLSIRFVCASYPRGMVSGSARVTPGSEAMYSHLPAGSFVRRAMMIVLVASPDMLAAASGSEPENLPQGENGDV</sequence>
<dbReference type="EnsemblBacteria" id="ABL68280">
    <property type="protein sequence ID" value="ABL68280"/>
    <property type="gene ID" value="Pden_0163"/>
</dbReference>
<protein>
    <submittedName>
        <fullName evidence="1">Uncharacterized protein</fullName>
    </submittedName>
</protein>
<dbReference type="Proteomes" id="UP000000361">
    <property type="component" value="Chromosome 1"/>
</dbReference>
<dbReference type="HOGENOM" id="CLU_2047422_0_0_5"/>
<dbReference type="KEGG" id="pde:Pden_0163"/>
<organism evidence="1 2">
    <name type="scientific">Paracoccus denitrificans (strain Pd 1222)</name>
    <dbReference type="NCBI Taxonomy" id="318586"/>
    <lineage>
        <taxon>Bacteria</taxon>
        <taxon>Pseudomonadati</taxon>
        <taxon>Pseudomonadota</taxon>
        <taxon>Alphaproteobacteria</taxon>
        <taxon>Rhodobacterales</taxon>
        <taxon>Paracoccaceae</taxon>
        <taxon>Paracoccus</taxon>
    </lineage>
</organism>
<evidence type="ECO:0000313" key="2">
    <source>
        <dbReference type="Proteomes" id="UP000000361"/>
    </source>
</evidence>
<gene>
    <name evidence="1" type="ordered locus">Pden_0163</name>
</gene>